<dbReference type="SUPFAM" id="SSF56672">
    <property type="entry name" value="DNA/RNA polymerases"/>
    <property type="match status" value="1"/>
</dbReference>
<dbReference type="InterPro" id="IPR054722">
    <property type="entry name" value="PolX-like_BBD"/>
</dbReference>
<keyword evidence="1" id="KW-0064">Aspartyl protease</keyword>
<keyword evidence="1" id="KW-0378">Hydrolase</keyword>
<evidence type="ECO:0000256" key="1">
    <source>
        <dbReference type="ARBA" id="ARBA00022750"/>
    </source>
</evidence>
<dbReference type="Gene3D" id="3.30.420.10">
    <property type="entry name" value="Ribonuclease H-like superfamily/Ribonuclease H"/>
    <property type="match status" value="1"/>
</dbReference>
<dbReference type="InterPro" id="IPR013103">
    <property type="entry name" value="RVT_2"/>
</dbReference>
<accession>A0A2P4Y8X8</accession>
<dbReference type="Pfam" id="PF25597">
    <property type="entry name" value="SH3_retrovirus"/>
    <property type="match status" value="1"/>
</dbReference>
<dbReference type="InterPro" id="IPR001584">
    <property type="entry name" value="Integrase_cat-core"/>
</dbReference>
<feature type="region of interest" description="Disordered" evidence="2">
    <location>
        <begin position="670"/>
        <end position="742"/>
    </location>
</feature>
<feature type="region of interest" description="Disordered" evidence="2">
    <location>
        <begin position="163"/>
        <end position="183"/>
    </location>
</feature>
<evidence type="ECO:0000313" key="4">
    <source>
        <dbReference type="EMBL" id="POM74260.1"/>
    </source>
</evidence>
<sequence length="1193" mass="132625">MSDAIDDAARAKADVPVPAIVASHQRIGMVGETEEKLAAVAPKDDGKTKSPDVERELLALMRGITERLDRLEESDAKQEKTLEGDRANRERKVDPILSPPLDTSLFASGLGRGASVHIDQLSGSPRTPIIRSPVRPPAVHQYFGVQQHGYGGEPSDLQRLYAAAQAQSQEPPPPAPQHQAAAAQPEVGQQVVCYPDARQKKLAIRAFTGKELYVGLGSGFLEWCRRFERQYNKQVEAWWSQMPTLQYVMERMLETYKTNITPAQVMKLFTAPKDHKRTWSEHYMYLVAISEACGGGADYLVLNNIVQYASVDLRTVLMAKVDGTRTDYLQQSEELAHFAQSWELEAKNKNLGKEMVGAVGELRRKETRRCHECGQVGHLRAVCLGTQRGVVADITLAVNEVNMAAEKVWILDSGSSRHLVNNASWLEDVEPYVDSCVQPNGDPLNITKKGTLTLKVTACEKEQTVKLVDVYYAENVAHNLISYSTQDRKGFALTEKAGRRVLAGKNGGVFYLARTKDAVAKQFEHFLVSFEKQFNCRIHVLRTDSGREYQNVDLFCKKTGVARRRSEARNQSSNGKAERMHRTIMNMARAPTTNSNPGRASPIKLLTKQTPPLGEIVVFGSPCMVYRDPGKTNFAQRAQQGMIVGIGEETKGYRVYLPKDKKLYLQDDETSAKEGTAGDADVVTNSSKKRSRQRRKKGYTSERHVTRSVARQAEENAAAVTQQEESSNNVVNSVTETDPKSYQEAMRSRLKDRWLEAIHDELSALEEEWNVDSCAVASESPCTAHKGFGVKYSVTFAAVIEMSSVKLILVLARKWRVPAKHGDVPKAYVKAKKEAELAIYIRIPQGMDIPEETRSQLGITSNDELVLELEKALCGLKQAGRLWNELLHTKRQYGALLVVGVYVDHLLVTGAQQEVVDAFFSELTVLSIKDLGPASKFLGMRVSYNDVEGYNLDQEVAILAMLKEHGMEFAHGVRTPIGAEYNEHQEAGDEKLPVLSGENVATVKQFQSLVGSLMWVARCTRPYIAFAVHKASRRTHDPTVADWKLAKRILRYLSGTKELRLQMRGDRRTEELLEVVAYSDADFATDKEDRKSATGGLVTMDGMPVSWTCKKQGGVSLSTMEAEYTGASVMAAELLGVRELLGELSVKHEIPMTLRIDNQAALKQLDDEGASAKVKHIDVRIKFVGDCTKRGVL</sequence>
<dbReference type="InterPro" id="IPR057670">
    <property type="entry name" value="SH3_retrovirus"/>
</dbReference>
<dbReference type="GO" id="GO:0003676">
    <property type="term" value="F:nucleic acid binding"/>
    <property type="evidence" value="ECO:0007669"/>
    <property type="project" value="InterPro"/>
</dbReference>
<dbReference type="Pfam" id="PF22936">
    <property type="entry name" value="Pol_BBD"/>
    <property type="match status" value="1"/>
</dbReference>
<dbReference type="Pfam" id="PF07727">
    <property type="entry name" value="RVT_2"/>
    <property type="match status" value="2"/>
</dbReference>
<organism evidence="4 5">
    <name type="scientific">Phytophthora palmivora</name>
    <dbReference type="NCBI Taxonomy" id="4796"/>
    <lineage>
        <taxon>Eukaryota</taxon>
        <taxon>Sar</taxon>
        <taxon>Stramenopiles</taxon>
        <taxon>Oomycota</taxon>
        <taxon>Peronosporomycetes</taxon>
        <taxon>Peronosporales</taxon>
        <taxon>Peronosporaceae</taxon>
        <taxon>Phytophthora</taxon>
    </lineage>
</organism>
<name>A0A2P4Y8X8_9STRA</name>
<evidence type="ECO:0000259" key="3">
    <source>
        <dbReference type="PROSITE" id="PS50994"/>
    </source>
</evidence>
<keyword evidence="5" id="KW-1185">Reference proteome</keyword>
<keyword evidence="1" id="KW-0645">Protease</keyword>
<comment type="caution">
    <text evidence="4">The sequence shown here is derived from an EMBL/GenBank/DDBJ whole genome shotgun (WGS) entry which is preliminary data.</text>
</comment>
<feature type="region of interest" description="Disordered" evidence="2">
    <location>
        <begin position="70"/>
        <end position="89"/>
    </location>
</feature>
<feature type="compositionally biased region" description="Polar residues" evidence="2">
    <location>
        <begin position="719"/>
        <end position="736"/>
    </location>
</feature>
<feature type="compositionally biased region" description="Basic residues" evidence="2">
    <location>
        <begin position="687"/>
        <end position="698"/>
    </location>
</feature>
<dbReference type="EMBL" id="NCKW01004902">
    <property type="protein sequence ID" value="POM74260.1"/>
    <property type="molecule type" value="Genomic_DNA"/>
</dbReference>
<evidence type="ECO:0000313" key="5">
    <source>
        <dbReference type="Proteomes" id="UP000237271"/>
    </source>
</evidence>
<reference evidence="4 5" key="1">
    <citation type="journal article" date="2017" name="Genome Biol. Evol.">
        <title>Phytophthora megakarya and P. palmivora, closely related causal agents of cacao black pod rot, underwent increases in genome sizes and gene numbers by different mechanisms.</title>
        <authorList>
            <person name="Ali S.S."/>
            <person name="Shao J."/>
            <person name="Lary D.J."/>
            <person name="Kronmiller B."/>
            <person name="Shen D."/>
            <person name="Strem M.D."/>
            <person name="Amoako-Attah I."/>
            <person name="Akrofi A.Y."/>
            <person name="Begoude B.A."/>
            <person name="Ten Hoopen G.M."/>
            <person name="Coulibaly K."/>
            <person name="Kebe B.I."/>
            <person name="Melnick R.L."/>
            <person name="Guiltinan M.J."/>
            <person name="Tyler B.M."/>
            <person name="Meinhardt L.W."/>
            <person name="Bailey B.A."/>
        </authorList>
    </citation>
    <scope>NUCLEOTIDE SEQUENCE [LARGE SCALE GENOMIC DNA]</scope>
    <source>
        <strain evidence="5">sbr112.9</strain>
    </source>
</reference>
<dbReference type="PROSITE" id="PS50994">
    <property type="entry name" value="INTEGRASE"/>
    <property type="match status" value="1"/>
</dbReference>
<dbReference type="Proteomes" id="UP000237271">
    <property type="component" value="Unassembled WGS sequence"/>
</dbReference>
<protein>
    <submittedName>
        <fullName evidence="4">Integrase catalytic core protein</fullName>
    </submittedName>
</protein>
<dbReference type="AlphaFoldDB" id="A0A2P4Y8X8"/>
<proteinExistence type="predicted"/>
<dbReference type="InterPro" id="IPR043502">
    <property type="entry name" value="DNA/RNA_pol_sf"/>
</dbReference>
<dbReference type="PANTHER" id="PTHR11439:SF440">
    <property type="entry name" value="INTEGRASE CATALYTIC DOMAIN-CONTAINING PROTEIN"/>
    <property type="match status" value="1"/>
</dbReference>
<dbReference type="SUPFAM" id="SSF53098">
    <property type="entry name" value="Ribonuclease H-like"/>
    <property type="match status" value="1"/>
</dbReference>
<dbReference type="InterPro" id="IPR036397">
    <property type="entry name" value="RNaseH_sf"/>
</dbReference>
<dbReference type="GO" id="GO:0004190">
    <property type="term" value="F:aspartic-type endopeptidase activity"/>
    <property type="evidence" value="ECO:0007669"/>
    <property type="project" value="UniProtKB-KW"/>
</dbReference>
<evidence type="ECO:0000256" key="2">
    <source>
        <dbReference type="SAM" id="MobiDB-lite"/>
    </source>
</evidence>
<dbReference type="PANTHER" id="PTHR11439">
    <property type="entry name" value="GAG-POL-RELATED RETROTRANSPOSON"/>
    <property type="match status" value="1"/>
</dbReference>
<dbReference type="OrthoDB" id="430476at2759"/>
<dbReference type="InterPro" id="IPR012337">
    <property type="entry name" value="RNaseH-like_sf"/>
</dbReference>
<gene>
    <name evidence="4" type="ORF">PHPALM_8813</name>
</gene>
<dbReference type="GO" id="GO:0015074">
    <property type="term" value="P:DNA integration"/>
    <property type="evidence" value="ECO:0007669"/>
    <property type="project" value="InterPro"/>
</dbReference>
<dbReference type="CDD" id="cd09272">
    <property type="entry name" value="RNase_HI_RT_Ty1"/>
    <property type="match status" value="1"/>
</dbReference>
<feature type="domain" description="Integrase catalytic" evidence="3">
    <location>
        <begin position="540"/>
        <end position="637"/>
    </location>
</feature>